<evidence type="ECO:0000256" key="3">
    <source>
        <dbReference type="ARBA" id="ARBA00005254"/>
    </source>
</evidence>
<accession>A0A4Z1KLG1</accession>
<dbReference type="Pfam" id="PF00378">
    <property type="entry name" value="ECH_1"/>
    <property type="match status" value="1"/>
</dbReference>
<dbReference type="SUPFAM" id="SSF52096">
    <property type="entry name" value="ClpP/crotonase"/>
    <property type="match status" value="1"/>
</dbReference>
<evidence type="ECO:0008006" key="8">
    <source>
        <dbReference type="Google" id="ProtNLM"/>
    </source>
</evidence>
<dbReference type="CDD" id="cd06558">
    <property type="entry name" value="crotonase-like"/>
    <property type="match status" value="1"/>
</dbReference>
<dbReference type="EMBL" id="PQXO01000312">
    <property type="protein sequence ID" value="TGO86330.1"/>
    <property type="molecule type" value="Genomic_DNA"/>
</dbReference>
<comment type="caution">
    <text evidence="6">The sequence shown here is derived from an EMBL/GenBank/DDBJ whole genome shotgun (WGS) entry which is preliminary data.</text>
</comment>
<evidence type="ECO:0000256" key="5">
    <source>
        <dbReference type="ARBA" id="ARBA00023235"/>
    </source>
</evidence>
<dbReference type="STRING" id="87229.A0A4Z1KLG1"/>
<evidence type="ECO:0000313" key="7">
    <source>
        <dbReference type="Proteomes" id="UP000297280"/>
    </source>
</evidence>
<name>A0A4Z1KLG1_9HELO</name>
<sequence>MAQNEPVALEYRGRIAVITIDNEKKLNALTQDGYYLIAKFMREVATHDEVFITVLTGKGRYFSAGADVSISREKPVGTDLARHWLTSFVANNLNITNAFYTHPKILVTALNGPAVGLSAALIAFSDFIYCAPQTFLLTPFSSLGLVAEGGASRAFVQRLGISKANEALIMIGFVNKIFDVEKGETEKFKELVFEEIDNRLGTHLIGDSLIKIKALIRKPERDLLDAQGVAEVFGGLERFAAGIPQEEFRKIASGEKKHKL</sequence>
<dbReference type="InterPro" id="IPR051053">
    <property type="entry name" value="ECH/Chromodomain_protein"/>
</dbReference>
<dbReference type="Proteomes" id="UP000297280">
    <property type="component" value="Unassembled WGS sequence"/>
</dbReference>
<dbReference type="Gene3D" id="3.90.226.10">
    <property type="entry name" value="2-enoyl-CoA Hydratase, Chain A, domain 1"/>
    <property type="match status" value="1"/>
</dbReference>
<keyword evidence="7" id="KW-1185">Reference proteome</keyword>
<protein>
    <recommendedName>
        <fullName evidence="8">Enoyl-CoA hydratase</fullName>
    </recommendedName>
</protein>
<comment type="subcellular location">
    <subcellularLocation>
        <location evidence="1">Peroxisome</location>
    </subcellularLocation>
</comment>
<dbReference type="GO" id="GO:0005782">
    <property type="term" value="C:peroxisomal matrix"/>
    <property type="evidence" value="ECO:0007669"/>
    <property type="project" value="TreeGrafter"/>
</dbReference>
<reference evidence="6 7" key="1">
    <citation type="submission" date="2017-12" db="EMBL/GenBank/DDBJ databases">
        <title>Comparative genomics of Botrytis spp.</title>
        <authorList>
            <person name="Valero-Jimenez C.A."/>
            <person name="Tapia P."/>
            <person name="Veloso J."/>
            <person name="Silva-Moreno E."/>
            <person name="Staats M."/>
            <person name="Valdes J.H."/>
            <person name="Van Kan J.A.L."/>
        </authorList>
    </citation>
    <scope>NUCLEOTIDE SEQUENCE [LARGE SCALE GENOMIC DNA]</scope>
    <source>
        <strain evidence="6 7">MUCL3349</strain>
    </source>
</reference>
<evidence type="ECO:0000256" key="2">
    <source>
        <dbReference type="ARBA" id="ARBA00005005"/>
    </source>
</evidence>
<proteinExistence type="inferred from homology"/>
<gene>
    <name evidence="6" type="ORF">BPOR_0313g00100</name>
</gene>
<dbReference type="InterPro" id="IPR029045">
    <property type="entry name" value="ClpP/crotonase-like_dom_sf"/>
</dbReference>
<keyword evidence="5" id="KW-0413">Isomerase</keyword>
<comment type="similarity">
    <text evidence="3">Belongs to the enoyl-CoA hydratase/isomerase family.</text>
</comment>
<evidence type="ECO:0000313" key="6">
    <source>
        <dbReference type="EMBL" id="TGO86330.1"/>
    </source>
</evidence>
<dbReference type="PANTHER" id="PTHR43684">
    <property type="match status" value="1"/>
</dbReference>
<evidence type="ECO:0000256" key="1">
    <source>
        <dbReference type="ARBA" id="ARBA00004275"/>
    </source>
</evidence>
<organism evidence="6 7">
    <name type="scientific">Botrytis porri</name>
    <dbReference type="NCBI Taxonomy" id="87229"/>
    <lineage>
        <taxon>Eukaryota</taxon>
        <taxon>Fungi</taxon>
        <taxon>Dikarya</taxon>
        <taxon>Ascomycota</taxon>
        <taxon>Pezizomycotina</taxon>
        <taxon>Leotiomycetes</taxon>
        <taxon>Helotiales</taxon>
        <taxon>Sclerotiniaceae</taxon>
        <taxon>Botrytis</taxon>
    </lineage>
</organism>
<dbReference type="AlphaFoldDB" id="A0A4Z1KLG1"/>
<dbReference type="InterPro" id="IPR001753">
    <property type="entry name" value="Enoyl-CoA_hydra/iso"/>
</dbReference>
<keyword evidence="4" id="KW-0576">Peroxisome</keyword>
<comment type="pathway">
    <text evidence="2">Lipid metabolism; fatty acid beta-oxidation.</text>
</comment>
<dbReference type="GO" id="GO:0004165">
    <property type="term" value="F:delta(3)-delta(2)-enoyl-CoA isomerase activity"/>
    <property type="evidence" value="ECO:0007669"/>
    <property type="project" value="UniProtKB-ARBA"/>
</dbReference>
<evidence type="ECO:0000256" key="4">
    <source>
        <dbReference type="ARBA" id="ARBA00023140"/>
    </source>
</evidence>
<dbReference type="FunFam" id="3.90.226.10:FF:000048">
    <property type="entry name" value="3,2-trans-enoyl-CoA isomerase"/>
    <property type="match status" value="1"/>
</dbReference>
<dbReference type="PANTHER" id="PTHR43684:SF1">
    <property type="entry name" value="ENOYL-COA DELTA ISOMERASE 2"/>
    <property type="match status" value="1"/>
</dbReference>
<dbReference type="GO" id="GO:0006635">
    <property type="term" value="P:fatty acid beta-oxidation"/>
    <property type="evidence" value="ECO:0007669"/>
    <property type="project" value="TreeGrafter"/>
</dbReference>